<proteinExistence type="predicted"/>
<name>A5C5S7_VITVI</name>
<feature type="region of interest" description="Disordered" evidence="1">
    <location>
        <begin position="60"/>
        <end position="108"/>
    </location>
</feature>
<evidence type="ECO:0000256" key="1">
    <source>
        <dbReference type="SAM" id="MobiDB-lite"/>
    </source>
</evidence>
<evidence type="ECO:0000313" key="2">
    <source>
        <dbReference type="EMBL" id="CAN75331.1"/>
    </source>
</evidence>
<feature type="compositionally biased region" description="Acidic residues" evidence="1">
    <location>
        <begin position="83"/>
        <end position="96"/>
    </location>
</feature>
<accession>A5C5S7</accession>
<sequence length="108" mass="11308">MEGSFSSSSGMVSTAIVEDDGTGVGAKTIEGVGLTIMDSIRHLRCLSQNPALKFVAMSLSSSSSQTMGDNTQSTPISSSLLAVEEDEDEKEDEVDGEDRGAGDRVFTL</sequence>
<reference evidence="2" key="1">
    <citation type="journal article" date="2007" name="PLoS ONE">
        <title>The first genome sequence of an elite grapevine cultivar (Pinot noir Vitis vinifera L.): coping with a highly heterozygous genome.</title>
        <authorList>
            <person name="Velasco R."/>
            <person name="Zharkikh A."/>
            <person name="Troggio M."/>
            <person name="Cartwright D.A."/>
            <person name="Cestaro A."/>
            <person name="Pruss D."/>
            <person name="Pindo M."/>
            <person name="FitzGerald L.M."/>
            <person name="Vezzulli S."/>
            <person name="Reid J."/>
            <person name="Malacarne G."/>
            <person name="Iliev D."/>
            <person name="Coppola G."/>
            <person name="Wardell B."/>
            <person name="Micheletti D."/>
            <person name="Macalma T."/>
            <person name="Facci M."/>
            <person name="Mitchell J.T."/>
            <person name="Perazzolli M."/>
            <person name="Eldredge G."/>
            <person name="Gatto P."/>
            <person name="Oyzerski R."/>
            <person name="Moretto M."/>
            <person name="Gutin N."/>
            <person name="Stefanini M."/>
            <person name="Chen Y."/>
            <person name="Segala C."/>
            <person name="Davenport C."/>
            <person name="Dematte L."/>
            <person name="Mraz A."/>
            <person name="Battilana J."/>
            <person name="Stormo K."/>
            <person name="Costa F."/>
            <person name="Tao Q."/>
            <person name="Si-Ammour A."/>
            <person name="Harkins T."/>
            <person name="Lackey A."/>
            <person name="Perbost C."/>
            <person name="Taillon B."/>
            <person name="Stella A."/>
            <person name="Solovyev V."/>
            <person name="Fawcett J.A."/>
            <person name="Sterck L."/>
            <person name="Vandepoele K."/>
            <person name="Grando S.M."/>
            <person name="Toppo S."/>
            <person name="Moser C."/>
            <person name="Lanchbury J."/>
            <person name="Bogden R."/>
            <person name="Skolnick M."/>
            <person name="Sgaramella V."/>
            <person name="Bhatnagar S.K."/>
            <person name="Fontana P."/>
            <person name="Gutin A."/>
            <person name="Van de Peer Y."/>
            <person name="Salamini F."/>
            <person name="Viola R."/>
        </authorList>
    </citation>
    <scope>NUCLEOTIDE SEQUENCE</scope>
</reference>
<organism evidence="2">
    <name type="scientific">Vitis vinifera</name>
    <name type="common">Grape</name>
    <dbReference type="NCBI Taxonomy" id="29760"/>
    <lineage>
        <taxon>Eukaryota</taxon>
        <taxon>Viridiplantae</taxon>
        <taxon>Streptophyta</taxon>
        <taxon>Embryophyta</taxon>
        <taxon>Tracheophyta</taxon>
        <taxon>Spermatophyta</taxon>
        <taxon>Magnoliopsida</taxon>
        <taxon>eudicotyledons</taxon>
        <taxon>Gunneridae</taxon>
        <taxon>Pentapetalae</taxon>
        <taxon>rosids</taxon>
        <taxon>Vitales</taxon>
        <taxon>Vitaceae</taxon>
        <taxon>Viteae</taxon>
        <taxon>Vitis</taxon>
    </lineage>
</organism>
<dbReference type="EMBL" id="AM483345">
    <property type="protein sequence ID" value="CAN75331.1"/>
    <property type="molecule type" value="Genomic_DNA"/>
</dbReference>
<dbReference type="AlphaFoldDB" id="A5C5S7"/>
<feature type="compositionally biased region" description="Polar residues" evidence="1">
    <location>
        <begin position="65"/>
        <end position="80"/>
    </location>
</feature>
<protein>
    <submittedName>
        <fullName evidence="2">Uncharacterized protein</fullName>
    </submittedName>
</protein>
<gene>
    <name evidence="2" type="ORF">VITISV_004837</name>
</gene>